<sequence length="67" mass="7543">MALPLSRENEYSRKLANMLHEPFSVAATCSDHAARLKIVVQFAFFSLSRFNIEVCEGVPRTMQGGRI</sequence>
<dbReference type="HOGENOM" id="CLU_2817903_0_0_1"/>
<dbReference type="AlphaFoldDB" id="M4C0C9"/>
<dbReference type="Proteomes" id="UP000011713">
    <property type="component" value="Unassembled WGS sequence"/>
</dbReference>
<reference evidence="2" key="1">
    <citation type="journal article" date="2010" name="Science">
        <title>Signatures of adaptation to obligate biotrophy in the Hyaloperonospora arabidopsidis genome.</title>
        <authorList>
            <person name="Baxter L."/>
            <person name="Tripathy S."/>
            <person name="Ishaque N."/>
            <person name="Boot N."/>
            <person name="Cabral A."/>
            <person name="Kemen E."/>
            <person name="Thines M."/>
            <person name="Ah-Fong A."/>
            <person name="Anderson R."/>
            <person name="Badejoko W."/>
            <person name="Bittner-Eddy P."/>
            <person name="Boore J.L."/>
            <person name="Chibucos M.C."/>
            <person name="Coates M."/>
            <person name="Dehal P."/>
            <person name="Delehaunty K."/>
            <person name="Dong S."/>
            <person name="Downton P."/>
            <person name="Dumas B."/>
            <person name="Fabro G."/>
            <person name="Fronick C."/>
            <person name="Fuerstenberg S.I."/>
            <person name="Fulton L."/>
            <person name="Gaulin E."/>
            <person name="Govers F."/>
            <person name="Hughes L."/>
            <person name="Humphray S."/>
            <person name="Jiang R.H."/>
            <person name="Judelson H."/>
            <person name="Kamoun S."/>
            <person name="Kyung K."/>
            <person name="Meijer H."/>
            <person name="Minx P."/>
            <person name="Morris P."/>
            <person name="Nelson J."/>
            <person name="Phuntumart V."/>
            <person name="Qutob D."/>
            <person name="Rehmany A."/>
            <person name="Rougon-Cardoso A."/>
            <person name="Ryden P."/>
            <person name="Torto-Alalibo T."/>
            <person name="Studholme D."/>
            <person name="Wang Y."/>
            <person name="Win J."/>
            <person name="Wood J."/>
            <person name="Clifton S.W."/>
            <person name="Rogers J."/>
            <person name="Van den Ackerveken G."/>
            <person name="Jones J.D."/>
            <person name="McDowell J.M."/>
            <person name="Beynon J."/>
            <person name="Tyler B.M."/>
        </authorList>
    </citation>
    <scope>NUCLEOTIDE SEQUENCE [LARGE SCALE GENOMIC DNA]</scope>
    <source>
        <strain evidence="2">Emoy2</strain>
    </source>
</reference>
<dbReference type="EMBL" id="JH598074">
    <property type="status" value="NOT_ANNOTATED_CDS"/>
    <property type="molecule type" value="Genomic_DNA"/>
</dbReference>
<organism evidence="1 2">
    <name type="scientific">Hyaloperonospora arabidopsidis (strain Emoy2)</name>
    <name type="common">Downy mildew agent</name>
    <name type="synonym">Peronospora arabidopsidis</name>
    <dbReference type="NCBI Taxonomy" id="559515"/>
    <lineage>
        <taxon>Eukaryota</taxon>
        <taxon>Sar</taxon>
        <taxon>Stramenopiles</taxon>
        <taxon>Oomycota</taxon>
        <taxon>Peronosporomycetes</taxon>
        <taxon>Peronosporales</taxon>
        <taxon>Peronosporaceae</taxon>
        <taxon>Hyaloperonospora</taxon>
    </lineage>
</organism>
<evidence type="ECO:0000313" key="2">
    <source>
        <dbReference type="Proteomes" id="UP000011713"/>
    </source>
</evidence>
<evidence type="ECO:0000313" key="1">
    <source>
        <dbReference type="EnsemblProtists" id="HpaP812335"/>
    </source>
</evidence>
<proteinExistence type="predicted"/>
<reference evidence="1" key="2">
    <citation type="submission" date="2015-06" db="UniProtKB">
        <authorList>
            <consortium name="EnsemblProtists"/>
        </authorList>
    </citation>
    <scope>IDENTIFICATION</scope>
    <source>
        <strain evidence="1">Emoy2</strain>
    </source>
</reference>
<dbReference type="InParanoid" id="M4C0C9"/>
<accession>M4C0C9</accession>
<dbReference type="EnsemblProtists" id="HpaT812335">
    <property type="protein sequence ID" value="HpaP812335"/>
    <property type="gene ID" value="HpaG812335"/>
</dbReference>
<dbReference type="VEuPathDB" id="FungiDB:HpaG812335"/>
<protein>
    <submittedName>
        <fullName evidence="1">Uncharacterized protein</fullName>
    </submittedName>
</protein>
<keyword evidence="2" id="KW-1185">Reference proteome</keyword>
<name>M4C0C9_HYAAE</name>